<dbReference type="PANTHER" id="PTHR48471">
    <property type="entry name" value="DDE TNP4 DOMAIN-CONTAINING PROTEIN"/>
    <property type="match status" value="1"/>
</dbReference>
<protein>
    <submittedName>
        <fullName evidence="1">Unnamed protein product</fullName>
    </submittedName>
</protein>
<dbReference type="AlphaFoldDB" id="A0A9W6TRG1"/>
<evidence type="ECO:0000313" key="2">
    <source>
        <dbReference type="Proteomes" id="UP001165121"/>
    </source>
</evidence>
<dbReference type="OrthoDB" id="90002at2759"/>
<name>A0A9W6TRG1_9STRA</name>
<dbReference type="Proteomes" id="UP001165121">
    <property type="component" value="Unassembled WGS sequence"/>
</dbReference>
<dbReference type="PANTHER" id="PTHR48471:SF1">
    <property type="entry name" value="DDE TNP4 DOMAIN-CONTAINING PROTEIN"/>
    <property type="match status" value="1"/>
</dbReference>
<organism evidence="1 2">
    <name type="scientific">Phytophthora fragariaefolia</name>
    <dbReference type="NCBI Taxonomy" id="1490495"/>
    <lineage>
        <taxon>Eukaryota</taxon>
        <taxon>Sar</taxon>
        <taxon>Stramenopiles</taxon>
        <taxon>Oomycota</taxon>
        <taxon>Peronosporomycetes</taxon>
        <taxon>Peronosporales</taxon>
        <taxon>Peronosporaceae</taxon>
        <taxon>Phytophthora</taxon>
    </lineage>
</organism>
<reference evidence="1" key="1">
    <citation type="submission" date="2023-04" db="EMBL/GenBank/DDBJ databases">
        <title>Phytophthora fragariaefolia NBRC 109709.</title>
        <authorList>
            <person name="Ichikawa N."/>
            <person name="Sato H."/>
            <person name="Tonouchi N."/>
        </authorList>
    </citation>
    <scope>NUCLEOTIDE SEQUENCE</scope>
    <source>
        <strain evidence="1">NBRC 109709</strain>
    </source>
</reference>
<accession>A0A9W6TRG1</accession>
<evidence type="ECO:0000313" key="1">
    <source>
        <dbReference type="EMBL" id="GMF18504.1"/>
    </source>
</evidence>
<dbReference type="EMBL" id="BSXT01000131">
    <property type="protein sequence ID" value="GMF18504.1"/>
    <property type="molecule type" value="Genomic_DNA"/>
</dbReference>
<gene>
    <name evidence="1" type="ORF">Pfra01_000164400</name>
</gene>
<sequence>MEESDDMDALLCLTEVYLRYESDLSKARAELHRLLLFESWRIAMRSRHYLSTECLDTPCESAWMSLYMNASDTNFLNATSLTRYAPAVFTIPFGCHANQTLLCLIQIHVPPIAPAVLKILYYSSAFVTRPSAETALPTPSAWTCPLLLRRLDGAEHALPAIWCTASDSHKNASQGRGGSVAGARGLRSCADLVPSPAQQVRLAKLVEAREPLLKHTFGFIDGKNLRVRTELDLY</sequence>
<comment type="caution">
    <text evidence="1">The sequence shown here is derived from an EMBL/GenBank/DDBJ whole genome shotgun (WGS) entry which is preliminary data.</text>
</comment>
<keyword evidence="2" id="KW-1185">Reference proteome</keyword>
<proteinExistence type="predicted"/>